<dbReference type="EMBL" id="JAOTJC010000013">
    <property type="protein sequence ID" value="MCU7555941.1"/>
    <property type="molecule type" value="Genomic_DNA"/>
</dbReference>
<name>A0ABT2VUP4_9ALTE</name>
<dbReference type="PROSITE" id="PS51257">
    <property type="entry name" value="PROKAR_LIPOPROTEIN"/>
    <property type="match status" value="1"/>
</dbReference>
<keyword evidence="2" id="KW-0732">Signal</keyword>
<evidence type="ECO:0000256" key="2">
    <source>
        <dbReference type="SAM" id="SignalP"/>
    </source>
</evidence>
<gene>
    <name evidence="4" type="ORF">OCL06_15230</name>
</gene>
<dbReference type="Proteomes" id="UP001209257">
    <property type="component" value="Unassembled WGS sequence"/>
</dbReference>
<evidence type="ECO:0000259" key="3">
    <source>
        <dbReference type="Pfam" id="PF17680"/>
    </source>
</evidence>
<feature type="signal peptide" evidence="2">
    <location>
        <begin position="1"/>
        <end position="21"/>
    </location>
</feature>
<protein>
    <submittedName>
        <fullName evidence="4">FlgO family outer membrane protein</fullName>
    </submittedName>
</protein>
<dbReference type="RefSeq" id="WP_262996104.1">
    <property type="nucleotide sequence ID" value="NZ_JAOTJC010000013.1"/>
</dbReference>
<accession>A0ABT2VUP4</accession>
<keyword evidence="5" id="KW-1185">Reference proteome</keyword>
<sequence length="227" mass="24290">MRCRLIPIVSVLLMTSGCSSSGWPGSGSGSGAPVTHVPADSGLEYRPDSRDRETQERSQAETGYRDPLQSGFSPSQTHKKLNDYAGQLAMLLMDSATRLTQQDLVGVASFVRLNRSLQETTVLGNQLSEYLIAELQTFGLSVVDFKLANGVSVTPYGDLALSRDGAELASKVAMDHIVTGTIIEDPRGVRVNARIIAVDNRQVVASANIYIPAFIVSSLNHAGAVAR</sequence>
<evidence type="ECO:0000256" key="1">
    <source>
        <dbReference type="SAM" id="MobiDB-lite"/>
    </source>
</evidence>
<comment type="caution">
    <text evidence="4">The sequence shown here is derived from an EMBL/GenBank/DDBJ whole genome shotgun (WGS) entry which is preliminary data.</text>
</comment>
<evidence type="ECO:0000313" key="5">
    <source>
        <dbReference type="Proteomes" id="UP001209257"/>
    </source>
</evidence>
<dbReference type="InterPro" id="IPR041215">
    <property type="entry name" value="FlgO_dom"/>
</dbReference>
<dbReference type="Pfam" id="PF17680">
    <property type="entry name" value="FlgO"/>
    <property type="match status" value="1"/>
</dbReference>
<organism evidence="4 5">
    <name type="scientific">Alteromonas salexigens</name>
    <dbReference type="NCBI Taxonomy" id="2982530"/>
    <lineage>
        <taxon>Bacteria</taxon>
        <taxon>Pseudomonadati</taxon>
        <taxon>Pseudomonadota</taxon>
        <taxon>Gammaproteobacteria</taxon>
        <taxon>Alteromonadales</taxon>
        <taxon>Alteromonadaceae</taxon>
        <taxon>Alteromonas/Salinimonas group</taxon>
        <taxon>Alteromonas</taxon>
    </lineage>
</organism>
<feature type="region of interest" description="Disordered" evidence="1">
    <location>
        <begin position="22"/>
        <end position="77"/>
    </location>
</feature>
<feature type="compositionally biased region" description="Basic and acidic residues" evidence="1">
    <location>
        <begin position="43"/>
        <end position="59"/>
    </location>
</feature>
<reference evidence="5" key="1">
    <citation type="submission" date="2023-07" db="EMBL/GenBank/DDBJ databases">
        <title>Study on multiphase classification of strain Alteromonas salexigens isolated from the Yellow Sea.</title>
        <authorList>
            <person name="Sun L."/>
        </authorList>
    </citation>
    <scope>NUCLEOTIDE SEQUENCE [LARGE SCALE GENOMIC DNA]</scope>
    <source>
        <strain evidence="5">ASW11-19</strain>
    </source>
</reference>
<feature type="domain" description="FlgO" evidence="3">
    <location>
        <begin position="87"/>
        <end position="213"/>
    </location>
</feature>
<evidence type="ECO:0000313" key="4">
    <source>
        <dbReference type="EMBL" id="MCU7555941.1"/>
    </source>
</evidence>
<proteinExistence type="predicted"/>
<feature type="chain" id="PRO_5045170557" evidence="2">
    <location>
        <begin position="22"/>
        <end position="227"/>
    </location>
</feature>